<dbReference type="SFLD" id="SFLDF00301">
    <property type="entry name" value="2-iminoacetate_synthase_(ThiH)"/>
    <property type="match status" value="1"/>
</dbReference>
<keyword evidence="9" id="KW-1185">Reference proteome</keyword>
<evidence type="ECO:0000256" key="2">
    <source>
        <dbReference type="ARBA" id="ARBA00022485"/>
    </source>
</evidence>
<dbReference type="SUPFAM" id="SSF102114">
    <property type="entry name" value="Radical SAM enzymes"/>
    <property type="match status" value="1"/>
</dbReference>
<dbReference type="InterPro" id="IPR034428">
    <property type="entry name" value="ThiH/NoCL/HydG-like"/>
</dbReference>
<dbReference type="SFLD" id="SFLDG01060">
    <property type="entry name" value="BATS_domain_containing"/>
    <property type="match status" value="1"/>
</dbReference>
<dbReference type="InterPro" id="IPR007197">
    <property type="entry name" value="rSAM"/>
</dbReference>
<dbReference type="EMBL" id="ASJR01000001">
    <property type="protein sequence ID" value="ERP39256.1"/>
    <property type="molecule type" value="Genomic_DNA"/>
</dbReference>
<protein>
    <submittedName>
        <fullName evidence="8">Thiazole biosynthesis protein ThiH</fullName>
    </submittedName>
</protein>
<evidence type="ECO:0000313" key="9">
    <source>
        <dbReference type="Proteomes" id="UP000017148"/>
    </source>
</evidence>
<gene>
    <name evidence="8" type="ORF">CALK_0047</name>
</gene>
<dbReference type="PROSITE" id="PS51918">
    <property type="entry name" value="RADICAL_SAM"/>
    <property type="match status" value="1"/>
</dbReference>
<keyword evidence="4" id="KW-0479">Metal-binding</keyword>
<dbReference type="Gene3D" id="3.20.20.70">
    <property type="entry name" value="Aldolase class I"/>
    <property type="match status" value="1"/>
</dbReference>
<evidence type="ECO:0000313" key="8">
    <source>
        <dbReference type="EMBL" id="ERP39256.1"/>
    </source>
</evidence>
<feature type="domain" description="Radical SAM core" evidence="7">
    <location>
        <begin position="65"/>
        <end position="296"/>
    </location>
</feature>
<dbReference type="InterPro" id="IPR012726">
    <property type="entry name" value="ThiH"/>
</dbReference>
<evidence type="ECO:0000259" key="7">
    <source>
        <dbReference type="PROSITE" id="PS51918"/>
    </source>
</evidence>
<keyword evidence="2" id="KW-0004">4Fe-4S</keyword>
<dbReference type="PANTHER" id="PTHR43583:SF1">
    <property type="entry name" value="2-IMINOACETATE SYNTHASE"/>
    <property type="match status" value="1"/>
</dbReference>
<evidence type="ECO:0000256" key="3">
    <source>
        <dbReference type="ARBA" id="ARBA00022691"/>
    </source>
</evidence>
<comment type="caution">
    <text evidence="8">The sequence shown here is derived from an EMBL/GenBank/DDBJ whole genome shotgun (WGS) entry which is preliminary data.</text>
</comment>
<dbReference type="NCBIfam" id="TIGR02351">
    <property type="entry name" value="thiH"/>
    <property type="match status" value="1"/>
</dbReference>
<keyword evidence="5" id="KW-0408">Iron</keyword>
<dbReference type="SMART" id="SM00876">
    <property type="entry name" value="BATS"/>
    <property type="match status" value="1"/>
</dbReference>
<evidence type="ECO:0000256" key="4">
    <source>
        <dbReference type="ARBA" id="ARBA00022723"/>
    </source>
</evidence>
<dbReference type="STRING" id="1313304.CALK_0047"/>
<evidence type="ECO:0000256" key="1">
    <source>
        <dbReference type="ARBA" id="ARBA00001966"/>
    </source>
</evidence>
<dbReference type="SFLD" id="SFLDG01081">
    <property type="entry name" value="cleavage_of_the_Ca-Cb_bond_in"/>
    <property type="match status" value="1"/>
</dbReference>
<keyword evidence="3" id="KW-0949">S-adenosyl-L-methionine</keyword>
<dbReference type="AlphaFoldDB" id="U7DEA7"/>
<dbReference type="InterPro" id="IPR010722">
    <property type="entry name" value="BATS_dom"/>
</dbReference>
<dbReference type="OrthoDB" id="9801120at2"/>
<dbReference type="CDD" id="cd01335">
    <property type="entry name" value="Radical_SAM"/>
    <property type="match status" value="1"/>
</dbReference>
<reference evidence="8 9" key="1">
    <citation type="journal article" date="2013" name="Environ. Microbiol.">
        <title>Genome analysis of Chitinivibrio alkaliphilus gen. nov., sp. nov., a novel extremely haloalkaliphilic anaerobic chitinolytic bacterium from the candidate phylum Termite Group 3.</title>
        <authorList>
            <person name="Sorokin D.Y."/>
            <person name="Gumerov V.M."/>
            <person name="Rakitin A.L."/>
            <person name="Beletsky A.V."/>
            <person name="Damste J.S."/>
            <person name="Muyzer G."/>
            <person name="Mardanov A.V."/>
            <person name="Ravin N.V."/>
        </authorList>
    </citation>
    <scope>NUCLEOTIDE SEQUENCE [LARGE SCALE GENOMIC DNA]</scope>
    <source>
        <strain evidence="8 9">ACht1</strain>
    </source>
</reference>
<dbReference type="Pfam" id="PF06968">
    <property type="entry name" value="BATS"/>
    <property type="match status" value="1"/>
</dbReference>
<dbReference type="InterPro" id="IPR058240">
    <property type="entry name" value="rSAM_sf"/>
</dbReference>
<evidence type="ECO:0000256" key="5">
    <source>
        <dbReference type="ARBA" id="ARBA00023004"/>
    </source>
</evidence>
<evidence type="ECO:0000256" key="6">
    <source>
        <dbReference type="ARBA" id="ARBA00023014"/>
    </source>
</evidence>
<proteinExistence type="predicted"/>
<comment type="cofactor">
    <cofactor evidence="1">
        <name>[4Fe-4S] cluster</name>
        <dbReference type="ChEBI" id="CHEBI:49883"/>
    </cofactor>
</comment>
<sequence>MSLQSLLASWYERPFSEKKISFDAALGARSFSMDALQTLLSRDAATHLEEMAQEAKKRTEQHFGKAVTLFTPLYVSNYCTNGCRYCAFQRDNHIRRRQLSPEEIERAGDEIAATGMRHLLVLTGEAPRITTFAYLEKCLSILAPRFSSLSLEVYPMKEHEYARLVEQVQLEGVTVYQETYNRSVYAAMHPFGEKREYDWRLETVDRAARAGVRSVTVGSLLGLDEPRTELGALALHLDYITKTYPGVAPVVSFPRLRPIAGSSFPVPYPVDDAFFVQIVLAFRILFPHVGITMSTREERHIRNGLVPLGVTKMSAGVSTAVEAGEETTEGQFEIADDRSLDAVCVWLQKEGFQPVLHDWNRCFTTDK</sequence>
<accession>U7DEA7</accession>
<dbReference type="GO" id="GO:0005506">
    <property type="term" value="F:iron ion binding"/>
    <property type="evidence" value="ECO:0007669"/>
    <property type="project" value="InterPro"/>
</dbReference>
<dbReference type="GO" id="GO:0003824">
    <property type="term" value="F:catalytic activity"/>
    <property type="evidence" value="ECO:0007669"/>
    <property type="project" value="InterPro"/>
</dbReference>
<dbReference type="Proteomes" id="UP000017148">
    <property type="component" value="Unassembled WGS sequence"/>
</dbReference>
<dbReference type="SFLD" id="SFLDS00029">
    <property type="entry name" value="Radical_SAM"/>
    <property type="match status" value="1"/>
</dbReference>
<name>U7DEA7_9BACT</name>
<keyword evidence="6" id="KW-0411">Iron-sulfur</keyword>
<dbReference type="Pfam" id="PF04055">
    <property type="entry name" value="Radical_SAM"/>
    <property type="match status" value="1"/>
</dbReference>
<dbReference type="GO" id="GO:0051539">
    <property type="term" value="F:4 iron, 4 sulfur cluster binding"/>
    <property type="evidence" value="ECO:0007669"/>
    <property type="project" value="UniProtKB-KW"/>
</dbReference>
<organism evidence="8 9">
    <name type="scientific">Chitinivibrio alkaliphilus ACht1</name>
    <dbReference type="NCBI Taxonomy" id="1313304"/>
    <lineage>
        <taxon>Bacteria</taxon>
        <taxon>Pseudomonadati</taxon>
        <taxon>Fibrobacterota</taxon>
        <taxon>Chitinivibrionia</taxon>
        <taxon>Chitinivibrionales</taxon>
        <taxon>Chitinivibrionaceae</taxon>
        <taxon>Chitinivibrio</taxon>
    </lineage>
</organism>
<dbReference type="PANTHER" id="PTHR43583">
    <property type="entry name" value="2-IMINOACETATE SYNTHASE"/>
    <property type="match status" value="1"/>
</dbReference>
<dbReference type="eggNOG" id="COG0502">
    <property type="taxonomic scope" value="Bacteria"/>
</dbReference>
<dbReference type="InterPro" id="IPR013785">
    <property type="entry name" value="Aldolase_TIM"/>
</dbReference>
<dbReference type="RefSeq" id="WP_022635616.1">
    <property type="nucleotide sequence ID" value="NZ_ASJR01000001.1"/>
</dbReference>
<dbReference type="GO" id="GO:0009228">
    <property type="term" value="P:thiamine biosynthetic process"/>
    <property type="evidence" value="ECO:0007669"/>
    <property type="project" value="InterPro"/>
</dbReference>
<dbReference type="PATRIC" id="fig|1313304.3.peg.41"/>